<protein>
    <submittedName>
        <fullName evidence="2">Chaperone protein YajL</fullName>
    </submittedName>
</protein>
<dbReference type="InterPro" id="IPR029062">
    <property type="entry name" value="Class_I_gatase-like"/>
</dbReference>
<dbReference type="RefSeq" id="WP_113743778.1">
    <property type="nucleotide sequence ID" value="NZ_UAPU01000007.1"/>
</dbReference>
<dbReference type="NCBIfam" id="TIGR01383">
    <property type="entry name" value="not_thiJ"/>
    <property type="match status" value="1"/>
</dbReference>
<evidence type="ECO:0000313" key="3">
    <source>
        <dbReference type="Proteomes" id="UP000250086"/>
    </source>
</evidence>
<dbReference type="Gene3D" id="3.40.50.880">
    <property type="match status" value="1"/>
</dbReference>
<dbReference type="OrthoDB" id="9803764at2"/>
<evidence type="ECO:0000259" key="1">
    <source>
        <dbReference type="Pfam" id="PF01965"/>
    </source>
</evidence>
<feature type="domain" description="DJ-1/PfpI" evidence="1">
    <location>
        <begin position="3"/>
        <end position="167"/>
    </location>
</feature>
<organism evidence="2 3">
    <name type="scientific">Anaerobiospirillum thomasii</name>
    <dbReference type="NCBI Taxonomy" id="179995"/>
    <lineage>
        <taxon>Bacteria</taxon>
        <taxon>Pseudomonadati</taxon>
        <taxon>Pseudomonadota</taxon>
        <taxon>Gammaproteobacteria</taxon>
        <taxon>Aeromonadales</taxon>
        <taxon>Succinivibrionaceae</taxon>
        <taxon>Anaerobiospirillum</taxon>
    </lineage>
</organism>
<dbReference type="InterPro" id="IPR002818">
    <property type="entry name" value="DJ-1/PfpI"/>
</dbReference>
<dbReference type="SUPFAM" id="SSF52317">
    <property type="entry name" value="Class I glutamine amidotransferase-like"/>
    <property type="match status" value="1"/>
</dbReference>
<dbReference type="Proteomes" id="UP000250086">
    <property type="component" value="Unassembled WGS sequence"/>
</dbReference>
<dbReference type="AlphaFoldDB" id="A0A2X0V6Y4"/>
<accession>A0A2X0V6Y4</accession>
<dbReference type="GO" id="GO:1903189">
    <property type="term" value="P:glyoxal metabolic process"/>
    <property type="evidence" value="ECO:0007669"/>
    <property type="project" value="TreeGrafter"/>
</dbReference>
<dbReference type="EMBL" id="UAPV01000001">
    <property type="protein sequence ID" value="SPT69623.1"/>
    <property type="molecule type" value="Genomic_DNA"/>
</dbReference>
<proteinExistence type="predicted"/>
<gene>
    <name evidence="2" type="primary">yajL</name>
    <name evidence="2" type="ORF">NCTC13093_01002</name>
</gene>
<evidence type="ECO:0000313" key="2">
    <source>
        <dbReference type="EMBL" id="SPT69623.1"/>
    </source>
</evidence>
<dbReference type="PANTHER" id="PTHR48094:SF12">
    <property type="entry name" value="PARKINSON DISEASE PROTEIN 7 HOMOLOG"/>
    <property type="match status" value="1"/>
</dbReference>
<dbReference type="GO" id="GO:0005737">
    <property type="term" value="C:cytoplasm"/>
    <property type="evidence" value="ECO:0007669"/>
    <property type="project" value="TreeGrafter"/>
</dbReference>
<dbReference type="CDD" id="cd03135">
    <property type="entry name" value="GATase1_DJ-1"/>
    <property type="match status" value="1"/>
</dbReference>
<sequence length="189" mass="19440">MTTALVCYADGSEDIEVTAITDILNRGGVKVVKAAVAESGRTTVTLAHGSVITTDKNIADCTDNYDLIAIPGGLAGSEACRDCEILINKLKSQKNAGRYIGAICAAPGFVLSTHGLIGNARATGYPGCKTDTIINYCTDGVVTDSDARLVTGQGPAYALDFALALLEALEGKDVADRVAAGMLHSCAAK</sequence>
<dbReference type="Pfam" id="PF01965">
    <property type="entry name" value="DJ-1_PfpI"/>
    <property type="match status" value="1"/>
</dbReference>
<dbReference type="InterPro" id="IPR006287">
    <property type="entry name" value="DJ-1"/>
</dbReference>
<dbReference type="InterPro" id="IPR050325">
    <property type="entry name" value="Prot/Nucl_acid_deglycase"/>
</dbReference>
<dbReference type="PANTHER" id="PTHR48094">
    <property type="entry name" value="PROTEIN/NUCLEIC ACID DEGLYCASE DJ-1-RELATED"/>
    <property type="match status" value="1"/>
</dbReference>
<name>A0A2X0V6Y4_9GAMM</name>
<keyword evidence="3" id="KW-1185">Reference proteome</keyword>
<reference evidence="2 3" key="1">
    <citation type="submission" date="2018-06" db="EMBL/GenBank/DDBJ databases">
        <authorList>
            <consortium name="Pathogen Informatics"/>
            <person name="Doyle S."/>
        </authorList>
    </citation>
    <scope>NUCLEOTIDE SEQUENCE [LARGE SCALE GENOMIC DNA]</scope>
    <source>
        <strain evidence="2 3">NCTC13093</strain>
    </source>
</reference>